<dbReference type="NCBIfam" id="NF007468">
    <property type="entry name" value="PRK10049.1"/>
    <property type="match status" value="1"/>
</dbReference>
<evidence type="ECO:0000259" key="2">
    <source>
        <dbReference type="Pfam" id="PF21197"/>
    </source>
</evidence>
<protein>
    <submittedName>
        <fullName evidence="3">Poly-beta-1,6 N-acetyl-D-glucosamine export porin PgaA</fullName>
    </submittedName>
</protein>
<dbReference type="EMBL" id="VCHQ01000002">
    <property type="protein sequence ID" value="TLV23420.1"/>
    <property type="molecule type" value="Genomic_DNA"/>
</dbReference>
<keyword evidence="1" id="KW-0732">Signal</keyword>
<feature type="chain" id="PRO_5024298131" evidence="1">
    <location>
        <begin position="35"/>
        <end position="815"/>
    </location>
</feature>
<name>A0A5R9LP21_9ENTR</name>
<proteinExistence type="predicted"/>
<dbReference type="Gene3D" id="1.25.40.10">
    <property type="entry name" value="Tetratricopeptide repeat domain"/>
    <property type="match status" value="1"/>
</dbReference>
<comment type="caution">
    <text evidence="3">The sequence shown here is derived from an EMBL/GenBank/DDBJ whole genome shotgun (WGS) entry which is preliminary data.</text>
</comment>
<organism evidence="3 4">
    <name type="scientific">Klebsiella indica</name>
    <dbReference type="NCBI Taxonomy" id="2582917"/>
    <lineage>
        <taxon>Bacteria</taxon>
        <taxon>Pseudomonadati</taxon>
        <taxon>Pseudomonadota</taxon>
        <taxon>Gammaproteobacteria</taxon>
        <taxon>Enterobacterales</taxon>
        <taxon>Enterobacteriaceae</taxon>
        <taxon>Klebsiella/Raoultella group</taxon>
        <taxon>Klebsiella</taxon>
    </lineage>
</organism>
<feature type="signal peptide" evidence="1">
    <location>
        <begin position="1"/>
        <end position="34"/>
    </location>
</feature>
<reference evidence="3 4" key="1">
    <citation type="submission" date="2019-05" db="EMBL/GenBank/DDBJ databases">
        <title>Genome sequence of Klebsiella sp strain TOUT106.</title>
        <authorList>
            <person name="Rahi P."/>
            <person name="Chaudhari D."/>
        </authorList>
    </citation>
    <scope>NUCLEOTIDE SEQUENCE [LARGE SCALE GENOMIC DNA]</scope>
    <source>
        <strain evidence="3 4">TOUT106</strain>
    </source>
</reference>
<dbReference type="InterPro" id="IPR049003">
    <property type="entry name" value="PgaA_barrel"/>
</dbReference>
<accession>A0A5R9LP21</accession>
<dbReference type="Proteomes" id="UP000307430">
    <property type="component" value="Unassembled WGS sequence"/>
</dbReference>
<dbReference type="InterPro" id="IPR023870">
    <property type="entry name" value="PGA_export_porin_PgaA"/>
</dbReference>
<dbReference type="RefSeq" id="WP_138358422.1">
    <property type="nucleotide sequence ID" value="NZ_VCHQ01000002.1"/>
</dbReference>
<evidence type="ECO:0000313" key="4">
    <source>
        <dbReference type="Proteomes" id="UP000307430"/>
    </source>
</evidence>
<keyword evidence="4" id="KW-1185">Reference proteome</keyword>
<dbReference type="InterPro" id="IPR011990">
    <property type="entry name" value="TPR-like_helical_dom_sf"/>
</dbReference>
<dbReference type="NCBIfam" id="TIGR03939">
    <property type="entry name" value="PGA_TPR_OMP"/>
    <property type="match status" value="1"/>
</dbReference>
<evidence type="ECO:0000313" key="3">
    <source>
        <dbReference type="EMBL" id="TLV23420.1"/>
    </source>
</evidence>
<sequence length="815" mass="92580">MERFPVFNKQFFHHSNQLSLAMSLLLLLPGVVHATQSVYDLQIQQARNGNYAPFLDSLRQYQRLHALNPQQVADWLQVALWAGRDDEVIRVWQRYQVYMPLPARGIAAAAQAYRNLHHWPLSLDLWDRAISLAPGTDDYRIGRIKTLADARKDTQALDEARQLVAAQPTVAHLQTLSYVYLRQGKSWDRLLSDTRALNTAPENKEALNNLINSLTLNRIDSPALALSKQSDLSPAARRALEINAAAERVRLADTRSRGEKERFFLARQALENYDRIFSRWRNDPQAAADLTRARIDRLGALYAHGDYTQAIAEYESLTAEQVRIPDWAIGWVISSFLAEKKVDVALSVARQHPETLALPQDEGHEIFFALLDSGRYKAAHQYVERLSKSSPYHIYALGSTVPEPNDRWLEAQSLNFQYLLATNALPQAQTLAQRLAATAPGNQKLRIDYAMLLQARGLPGAAEQELKTAEALEPSNIDLERQQAYVAMDLQQWRQMDLLTDDVMARTPGDLSSQRLARVRQVHHMSELRINATKGIHANSPVSGSRDLNWDTAIYGPPLADNWRLFAGTRFAQSNFTEGKGSSRNLFGGIEWRRRDYRGELEVSNNHFHGTNKPGLRLSAWHRLNDNWQTGGEIERLSSTTPLRALRNGVHSNRGEVWVRWYQNEQREYRLSAAASDFSDNNRRQEYLLSGKEQLWQTPTLTLDLEPGLSFSANSRSDTMYYNPKRDLSAAAALTANHVIYQRYETVWSQQMAVGGGSYWQKNHAPGAIALLGYGQRIRLNSVIDAGVMLNWDKRPYDGKRESNLSVSFDTNLRF</sequence>
<evidence type="ECO:0000256" key="1">
    <source>
        <dbReference type="SAM" id="SignalP"/>
    </source>
</evidence>
<dbReference type="SUPFAM" id="SSF48452">
    <property type="entry name" value="TPR-like"/>
    <property type="match status" value="2"/>
</dbReference>
<gene>
    <name evidence="3" type="primary">pgaA</name>
    <name evidence="3" type="ORF">FE839_01465</name>
</gene>
<dbReference type="GO" id="GO:1901515">
    <property type="term" value="F:poly-beta-1,6-N-acetyl-D-glucosamine transmembrane transporter activity"/>
    <property type="evidence" value="ECO:0007669"/>
    <property type="project" value="InterPro"/>
</dbReference>
<dbReference type="AlphaFoldDB" id="A0A5R9LP21"/>
<feature type="domain" description="PgaA membrane beta barrel" evidence="2">
    <location>
        <begin position="522"/>
        <end position="815"/>
    </location>
</feature>
<dbReference type="Pfam" id="PF21197">
    <property type="entry name" value="PgaA_barrel"/>
    <property type="match status" value="1"/>
</dbReference>